<dbReference type="Proteomes" id="UP000823941">
    <property type="component" value="Chromosome 17"/>
</dbReference>
<keyword evidence="4" id="KW-1185">Reference proteome</keyword>
<gene>
    <name evidence="3" type="ORF">JYU34_012899</name>
</gene>
<reference evidence="3 4" key="1">
    <citation type="submission" date="2021-06" db="EMBL/GenBank/DDBJ databases">
        <title>A haploid diamondback moth (Plutella xylostella L.) genome assembly resolves 31 chromosomes and identifies a diamide resistance mutation.</title>
        <authorList>
            <person name="Ward C.M."/>
            <person name="Perry K.D."/>
            <person name="Baker G."/>
            <person name="Powis K."/>
            <person name="Heckel D.G."/>
            <person name="Baxter S.W."/>
        </authorList>
    </citation>
    <scope>NUCLEOTIDE SEQUENCE [LARGE SCALE GENOMIC DNA]</scope>
    <source>
        <strain evidence="3 4">LV</strain>
        <tissue evidence="3">Single pupa</tissue>
    </source>
</reference>
<dbReference type="EMBL" id="JAHIBW010000017">
    <property type="protein sequence ID" value="KAG7302912.1"/>
    <property type="molecule type" value="Genomic_DNA"/>
</dbReference>
<proteinExistence type="predicted"/>
<comment type="caution">
    <text evidence="3">The sequence shown here is derived from an EMBL/GenBank/DDBJ whole genome shotgun (WGS) entry which is preliminary data.</text>
</comment>
<evidence type="ECO:0000256" key="1">
    <source>
        <dbReference type="SAM" id="MobiDB-lite"/>
    </source>
</evidence>
<organism evidence="3 4">
    <name type="scientific">Plutella xylostella</name>
    <name type="common">Diamondback moth</name>
    <name type="synonym">Plutella maculipennis</name>
    <dbReference type="NCBI Taxonomy" id="51655"/>
    <lineage>
        <taxon>Eukaryota</taxon>
        <taxon>Metazoa</taxon>
        <taxon>Ecdysozoa</taxon>
        <taxon>Arthropoda</taxon>
        <taxon>Hexapoda</taxon>
        <taxon>Insecta</taxon>
        <taxon>Pterygota</taxon>
        <taxon>Neoptera</taxon>
        <taxon>Endopterygota</taxon>
        <taxon>Lepidoptera</taxon>
        <taxon>Glossata</taxon>
        <taxon>Ditrysia</taxon>
        <taxon>Yponomeutoidea</taxon>
        <taxon>Plutellidae</taxon>
        <taxon>Plutella</taxon>
    </lineage>
</organism>
<accession>A0ABQ7QCF6</accession>
<feature type="chain" id="PRO_5045985267" description="Seminal fluid protein" evidence="2">
    <location>
        <begin position="19"/>
        <end position="243"/>
    </location>
</feature>
<sequence>MSLRMLLFLPLFASFVHSKTLANLDKFGPITKSFVNFGKIKVNVFLDSNFAPKTVIEKLLKYNDETSEKEESVEEQSLCRPRNKKNSINSNRQSLKQKTIKYEDSQHVINDCIVNKEINKDIEKLHKRAQFKIIDQAEYLSKKLNSKLSKKNKITPSDFIEKFPRKLHSYTQNTKRKLFKPMHIPRNVDNMSNDNNINRPKYQAMPVNKAFLEKAYWKPQRASVTEESDMSYEDVQRFYDENN</sequence>
<keyword evidence="2" id="KW-0732">Signal</keyword>
<evidence type="ECO:0000256" key="2">
    <source>
        <dbReference type="SAM" id="SignalP"/>
    </source>
</evidence>
<name>A0ABQ7QCF6_PLUXY</name>
<feature type="region of interest" description="Disordered" evidence="1">
    <location>
        <begin position="71"/>
        <end position="93"/>
    </location>
</feature>
<evidence type="ECO:0000313" key="3">
    <source>
        <dbReference type="EMBL" id="KAG7302912.1"/>
    </source>
</evidence>
<feature type="signal peptide" evidence="2">
    <location>
        <begin position="1"/>
        <end position="18"/>
    </location>
</feature>
<evidence type="ECO:0008006" key="5">
    <source>
        <dbReference type="Google" id="ProtNLM"/>
    </source>
</evidence>
<protein>
    <recommendedName>
        <fullName evidence="5">Seminal fluid protein</fullName>
    </recommendedName>
</protein>
<evidence type="ECO:0000313" key="4">
    <source>
        <dbReference type="Proteomes" id="UP000823941"/>
    </source>
</evidence>